<name>W9CC98_SCLBF</name>
<evidence type="ECO:0000256" key="1">
    <source>
        <dbReference type="SAM" id="MobiDB-lite"/>
    </source>
</evidence>
<evidence type="ECO:0000313" key="2">
    <source>
        <dbReference type="EMBL" id="ESZ94367.1"/>
    </source>
</evidence>
<comment type="caution">
    <text evidence="2">The sequence shown here is derived from an EMBL/GenBank/DDBJ whole genome shotgun (WGS) entry which is preliminary data.</text>
</comment>
<dbReference type="OrthoDB" id="4828117at2759"/>
<organism evidence="2 3">
    <name type="scientific">Sclerotinia borealis (strain F-4128)</name>
    <dbReference type="NCBI Taxonomy" id="1432307"/>
    <lineage>
        <taxon>Eukaryota</taxon>
        <taxon>Fungi</taxon>
        <taxon>Dikarya</taxon>
        <taxon>Ascomycota</taxon>
        <taxon>Pezizomycotina</taxon>
        <taxon>Leotiomycetes</taxon>
        <taxon>Helotiales</taxon>
        <taxon>Sclerotiniaceae</taxon>
        <taxon>Sclerotinia</taxon>
    </lineage>
</organism>
<gene>
    <name evidence="2" type="ORF">SBOR_5231</name>
</gene>
<feature type="compositionally biased region" description="Basic and acidic residues" evidence="1">
    <location>
        <begin position="388"/>
        <end position="405"/>
    </location>
</feature>
<dbReference type="STRING" id="1432307.W9CC98"/>
<feature type="compositionally biased region" description="Basic and acidic residues" evidence="1">
    <location>
        <begin position="608"/>
        <end position="625"/>
    </location>
</feature>
<dbReference type="Proteomes" id="UP000019487">
    <property type="component" value="Unassembled WGS sequence"/>
</dbReference>
<feature type="region of interest" description="Disordered" evidence="1">
    <location>
        <begin position="379"/>
        <end position="405"/>
    </location>
</feature>
<keyword evidence="3" id="KW-1185">Reference proteome</keyword>
<reference evidence="2 3" key="1">
    <citation type="journal article" date="2014" name="Genome Announc.">
        <title>Draft genome sequence of Sclerotinia borealis, a psychrophilic plant pathogenic fungus.</title>
        <authorList>
            <person name="Mardanov A.V."/>
            <person name="Beletsky A.V."/>
            <person name="Kadnikov V.V."/>
            <person name="Ignatov A.N."/>
            <person name="Ravin N.V."/>
        </authorList>
    </citation>
    <scope>NUCLEOTIDE SEQUENCE [LARGE SCALE GENOMIC DNA]</scope>
    <source>
        <strain evidence="3">F-4157</strain>
    </source>
</reference>
<feature type="compositionally biased region" description="Basic residues" evidence="1">
    <location>
        <begin position="567"/>
        <end position="580"/>
    </location>
</feature>
<evidence type="ECO:0000313" key="3">
    <source>
        <dbReference type="Proteomes" id="UP000019487"/>
    </source>
</evidence>
<protein>
    <submittedName>
        <fullName evidence="2">Uncharacterized protein</fullName>
    </submittedName>
</protein>
<feature type="compositionally biased region" description="Polar residues" evidence="1">
    <location>
        <begin position="550"/>
        <end position="566"/>
    </location>
</feature>
<feature type="region of interest" description="Disordered" evidence="1">
    <location>
        <begin position="498"/>
        <end position="648"/>
    </location>
</feature>
<dbReference type="HOGENOM" id="CLU_014925_0_0_1"/>
<feature type="region of interest" description="Disordered" evidence="1">
    <location>
        <begin position="677"/>
        <end position="705"/>
    </location>
</feature>
<feature type="compositionally biased region" description="Acidic residues" evidence="1">
    <location>
        <begin position="695"/>
        <end position="705"/>
    </location>
</feature>
<dbReference type="AlphaFoldDB" id="W9CC98"/>
<accession>W9CC98</accession>
<sequence length="705" mass="76376">MPNWKTYEATVRLLSAIVAAHPGMKLDYAETAKYYGDESNYHQIWSRMSIFNRNSKLLHKAVEAGINPSTIALEDGVNVKKAISVRFGGDCTVSALDNRFRRLKSDAKLINTAVINGEDPIKMNVGDTDGNIAYKGKGGVACTNATLEISAFMGSAVPASHIQSQHRETIKPLAERLIAMRDAGEDCKNVDLQDLGTRRYKAEVAAKMGSDVTPLGVKAQFTRSFKVLAARQNSLCAAGKDPKDASLDNLEVAKYMGSDVTPVAVKQQYNVNIRALSRRQTSMVDAGKDLKDVLDSSKGEIARIMGSDTTVSSLKHHFHCTIKVLGSRQISMLDGGEDSKNVNLDKLGLKIVAIMGSDVTTEAINQQISKRIRVLGSRQTKMRAAGQDPKDVDMEDLMPSKKDKGEMDRLMGDCTVNGLRFQFDTRYKTIAKRQKAMLAAGINPSTVDIFTSGKDCKDITFNSNEMAKHYSSDADATSISWQFRGIRAGAKIQKDALANGKDPKDFNVAVNNRGEPRVRGGPTAEKYGDGTTGKAISTRFERMRKEPSWDLSTSPTSTNNALGTTSKKSRAPRTPKKSAKKTAAASSNEGDDDSEMEVVTPSKKSSPIKKEGLNKVKGGRVEKKSGTPGRAAKNGIKSYVDSDDEGEDDDMMLIKDEDVGALDFGRAADGDEDLLGGDGFSMGHGNGGMGAHVDEDGDQFYDDES</sequence>
<feature type="compositionally biased region" description="Basic and acidic residues" evidence="1">
    <location>
        <begin position="539"/>
        <end position="548"/>
    </location>
</feature>
<feature type="compositionally biased region" description="Gly residues" evidence="1">
    <location>
        <begin position="677"/>
        <end position="690"/>
    </location>
</feature>
<dbReference type="EMBL" id="AYSA01000249">
    <property type="protein sequence ID" value="ESZ94367.1"/>
    <property type="molecule type" value="Genomic_DNA"/>
</dbReference>
<proteinExistence type="predicted"/>